<dbReference type="EMBL" id="BAABHK010000031">
    <property type="protein sequence ID" value="GAA4640208.1"/>
    <property type="molecule type" value="Genomic_DNA"/>
</dbReference>
<feature type="compositionally biased region" description="Basic residues" evidence="1">
    <location>
        <begin position="1"/>
        <end position="13"/>
    </location>
</feature>
<sequence length="103" mass="10683">MRAGSSRRARRAPRPGGDGVGDQFPDHLVEVPLGLGDLLVPVQERRQLDVVVTMSPVGDEGVRLQHGLQPPARTAGAVSDLGQFAQVAGDLAGIPGVEDGSPK</sequence>
<evidence type="ECO:0000256" key="1">
    <source>
        <dbReference type="SAM" id="MobiDB-lite"/>
    </source>
</evidence>
<comment type="caution">
    <text evidence="2">The sequence shown here is derived from an EMBL/GenBank/DDBJ whole genome shotgun (WGS) entry which is preliminary data.</text>
</comment>
<organism evidence="2 3">
    <name type="scientific">Actinoallomurus vinaceus</name>
    <dbReference type="NCBI Taxonomy" id="1080074"/>
    <lineage>
        <taxon>Bacteria</taxon>
        <taxon>Bacillati</taxon>
        <taxon>Actinomycetota</taxon>
        <taxon>Actinomycetes</taxon>
        <taxon>Streptosporangiales</taxon>
        <taxon>Thermomonosporaceae</taxon>
        <taxon>Actinoallomurus</taxon>
    </lineage>
</organism>
<evidence type="ECO:0000313" key="2">
    <source>
        <dbReference type="EMBL" id="GAA4640208.1"/>
    </source>
</evidence>
<name>A0ABP8UUW6_9ACTN</name>
<protein>
    <submittedName>
        <fullName evidence="2">Uncharacterized protein</fullName>
    </submittedName>
</protein>
<feature type="region of interest" description="Disordered" evidence="1">
    <location>
        <begin position="1"/>
        <end position="24"/>
    </location>
</feature>
<reference evidence="3" key="1">
    <citation type="journal article" date="2019" name="Int. J. Syst. Evol. Microbiol.">
        <title>The Global Catalogue of Microorganisms (GCM) 10K type strain sequencing project: providing services to taxonomists for standard genome sequencing and annotation.</title>
        <authorList>
            <consortium name="The Broad Institute Genomics Platform"/>
            <consortium name="The Broad Institute Genome Sequencing Center for Infectious Disease"/>
            <person name="Wu L."/>
            <person name="Ma J."/>
        </authorList>
    </citation>
    <scope>NUCLEOTIDE SEQUENCE [LARGE SCALE GENOMIC DNA]</scope>
    <source>
        <strain evidence="3">JCM 17939</strain>
    </source>
</reference>
<gene>
    <name evidence="2" type="ORF">GCM10023196_104810</name>
</gene>
<dbReference type="Proteomes" id="UP001501442">
    <property type="component" value="Unassembled WGS sequence"/>
</dbReference>
<evidence type="ECO:0000313" key="3">
    <source>
        <dbReference type="Proteomes" id="UP001501442"/>
    </source>
</evidence>
<proteinExistence type="predicted"/>
<accession>A0ABP8UUW6</accession>
<keyword evidence="3" id="KW-1185">Reference proteome</keyword>